<dbReference type="Proteomes" id="UP000692954">
    <property type="component" value="Unassembled WGS sequence"/>
</dbReference>
<dbReference type="EMBL" id="CAJJDN010000072">
    <property type="protein sequence ID" value="CAD8099939.1"/>
    <property type="molecule type" value="Genomic_DNA"/>
</dbReference>
<dbReference type="PANTHER" id="PTHR33706">
    <property type="entry name" value="MORN VARIANT REPEAT PROTEIN"/>
    <property type="match status" value="1"/>
</dbReference>
<dbReference type="PANTHER" id="PTHR33706:SF1">
    <property type="entry name" value="TPR REPEAT PROTEIN"/>
    <property type="match status" value="1"/>
</dbReference>
<evidence type="ECO:0000313" key="1">
    <source>
        <dbReference type="EMBL" id="CAD8099939.1"/>
    </source>
</evidence>
<evidence type="ECO:0000313" key="2">
    <source>
        <dbReference type="Proteomes" id="UP000692954"/>
    </source>
</evidence>
<keyword evidence="2" id="KW-1185">Reference proteome</keyword>
<sequence>MGASQSDQIKERSLIQIIDENGLWKNGIYNKIGTYHQLNVSGRKWNKRNIKFMIELNPSGQIKYIYDGEILRIDNQRDTNKKLKILTNLEQIRNLKWEGNYGITNLEIGKWNMIWRGEKQFVGGLYNDNGQKEGKWIEILESYWKICQVFFVGMYIKGKQQGKWIYLQDEKILGGGIYNENGLKEGLWIELHKNFDIYCQITIKGEYKNNKKQGNWFYQFNDSSNNKFQKILGGNYNKDGLKNGKWIDFEETFDDELKLLYHGEYCNGKKQGNWNIVKLNYRYSHQIICCGCYDQNNLENGFWYELNRSQRNFSHHVKCFGQYFHGMKIGTWKTLIGNKIASMGEYNQDGKKNGQWIHFSNNTQFEKIDVFENFIEKDQIVYFGEYKNGQKQGDWKIKEGKKIIKGNSIIGGGVYDNQGLKDGSWIELWKFKLSNYIILKGFYKKGIKYGKWDIFLNKNKGLERIGGGSYDFEGMKHGKWINLHDNYNYNCQVFETGLYNHGIKQGKWDYKTINFYEHDVLTYPFWPKDSFYKIAGGNYEKGIKQGKWIELDENYHYQHQILYEGLYRNNIKQGEWEILDHHNSNLQKKGGGIYDEEGFKNFQWIELDKNNKKKLKLVEYSNGKIISEEILQNKI</sequence>
<organism evidence="1 2">
    <name type="scientific">Paramecium sonneborni</name>
    <dbReference type="NCBI Taxonomy" id="65129"/>
    <lineage>
        <taxon>Eukaryota</taxon>
        <taxon>Sar</taxon>
        <taxon>Alveolata</taxon>
        <taxon>Ciliophora</taxon>
        <taxon>Intramacronucleata</taxon>
        <taxon>Oligohymenophorea</taxon>
        <taxon>Peniculida</taxon>
        <taxon>Parameciidae</taxon>
        <taxon>Paramecium</taxon>
    </lineage>
</organism>
<dbReference type="AlphaFoldDB" id="A0A8S1PA77"/>
<accession>A0A8S1PA77</accession>
<comment type="caution">
    <text evidence="1">The sequence shown here is derived from an EMBL/GenBank/DDBJ whole genome shotgun (WGS) entry which is preliminary data.</text>
</comment>
<reference evidence="1" key="1">
    <citation type="submission" date="2021-01" db="EMBL/GenBank/DDBJ databases">
        <authorList>
            <consortium name="Genoscope - CEA"/>
            <person name="William W."/>
        </authorList>
    </citation>
    <scope>NUCLEOTIDE SEQUENCE</scope>
</reference>
<gene>
    <name evidence="1" type="ORF">PSON_ATCC_30995.1.T0720286</name>
</gene>
<proteinExistence type="predicted"/>
<dbReference type="OrthoDB" id="298777at2759"/>
<name>A0A8S1PA77_9CILI</name>
<protein>
    <submittedName>
        <fullName evidence="1">Uncharacterized protein</fullName>
    </submittedName>
</protein>